<dbReference type="PANTHER" id="PTHR30547:SF5">
    <property type="entry name" value="NUCLEASE YHCG-RELATED"/>
    <property type="match status" value="1"/>
</dbReference>
<dbReference type="GO" id="GO:0003676">
    <property type="term" value="F:nucleic acid binding"/>
    <property type="evidence" value="ECO:0007669"/>
    <property type="project" value="InterPro"/>
</dbReference>
<dbReference type="EMBL" id="LUUG01000048">
    <property type="protein sequence ID" value="OAI08085.1"/>
    <property type="molecule type" value="Genomic_DNA"/>
</dbReference>
<dbReference type="Pfam" id="PF06250">
    <property type="entry name" value="YhcG_C"/>
    <property type="match status" value="1"/>
</dbReference>
<dbReference type="InterPro" id="IPR009362">
    <property type="entry name" value="YhcG_C"/>
</dbReference>
<organism evidence="3 4">
    <name type="scientific">Methylomonas methanica</name>
    <dbReference type="NCBI Taxonomy" id="421"/>
    <lineage>
        <taxon>Bacteria</taxon>
        <taxon>Pseudomonadati</taxon>
        <taxon>Pseudomonadota</taxon>
        <taxon>Gammaproteobacteria</taxon>
        <taxon>Methylococcales</taxon>
        <taxon>Methylococcaceae</taxon>
        <taxon>Methylomonas</taxon>
    </lineage>
</organism>
<feature type="domain" description="YhcG N-terminal" evidence="2">
    <location>
        <begin position="26"/>
        <end position="197"/>
    </location>
</feature>
<dbReference type="AlphaFoldDB" id="A0A177MRH8"/>
<comment type="caution">
    <text evidence="3">The sequence shown here is derived from an EMBL/GenBank/DDBJ whole genome shotgun (WGS) entry which is preliminary data.</text>
</comment>
<evidence type="ECO:0000259" key="2">
    <source>
        <dbReference type="Pfam" id="PF17761"/>
    </source>
</evidence>
<dbReference type="InterPro" id="IPR041527">
    <property type="entry name" value="YhcG_N"/>
</dbReference>
<dbReference type="RefSeq" id="WP_064007271.1">
    <property type="nucleotide sequence ID" value="NZ_LUUG01000048.1"/>
</dbReference>
<evidence type="ECO:0000313" key="4">
    <source>
        <dbReference type="Proteomes" id="UP000078090"/>
    </source>
</evidence>
<evidence type="ECO:0000313" key="3">
    <source>
        <dbReference type="EMBL" id="OAI08085.1"/>
    </source>
</evidence>
<protein>
    <recommendedName>
        <fullName evidence="5">Nuclease of restriction endonuclease-like (RecB) superfamily</fullName>
    </recommendedName>
</protein>
<evidence type="ECO:0008006" key="5">
    <source>
        <dbReference type="Google" id="ProtNLM"/>
    </source>
</evidence>
<name>A0A177MRH8_METMH</name>
<gene>
    <name evidence="3" type="ORF">A1332_08460</name>
</gene>
<dbReference type="InterPro" id="IPR011856">
    <property type="entry name" value="tRNA_endonuc-like_dom_sf"/>
</dbReference>
<evidence type="ECO:0000259" key="1">
    <source>
        <dbReference type="Pfam" id="PF06250"/>
    </source>
</evidence>
<dbReference type="Proteomes" id="UP000078090">
    <property type="component" value="Unassembled WGS sequence"/>
</dbReference>
<feature type="domain" description="YhcG PDDEXK nuclease" evidence="1">
    <location>
        <begin position="222"/>
        <end position="375"/>
    </location>
</feature>
<dbReference type="Gene3D" id="3.40.1350.10">
    <property type="match status" value="1"/>
</dbReference>
<dbReference type="InterPro" id="IPR053148">
    <property type="entry name" value="PD-DEXK-like_domain"/>
</dbReference>
<dbReference type="Pfam" id="PF17761">
    <property type="entry name" value="DUF1016_N"/>
    <property type="match status" value="1"/>
</dbReference>
<reference evidence="3 4" key="1">
    <citation type="submission" date="2016-03" db="EMBL/GenBank/DDBJ databases">
        <authorList>
            <person name="Ploux O."/>
        </authorList>
    </citation>
    <scope>NUCLEOTIDE SEQUENCE [LARGE SCALE GENOMIC DNA]</scope>
    <source>
        <strain evidence="3 4">R-45363</strain>
    </source>
</reference>
<sequence>MPKKPSLKIQGNVLIHPSGVDLTERVVSILEQARANVLRTVNSNMVIAYWLIGREIVAALQGGEVRAGYGDQLIVQLSTQLQATFGRGFSVTNLRYFRTFYTVYGDRVPEIRHIGGGELHKAENRHTQSGVLADLAQSVEQADSELGFSPHLGWSHYRVLMAIEHRNERLFYEIEAEKEGWDVKHLKRQVYTQLFARLLKSSDKAGVMALTREGHTVKTPADTIKEPYILDFLGLPDSKILHESDIEAAIIDNLQAFLLELGKGFAFVGRQKRLQFGEDFFYIDLVFYHCILKCYVLIDLKIGELTHQDVGQIDSYVRMFDDKYLSEGDNPTIGLILCAKKNETIAKYSVLNDSKQIFASKYMLYLPSEEELGRELAKERALIEAKLQADQENQ</sequence>
<dbReference type="PANTHER" id="PTHR30547">
    <property type="entry name" value="UNCHARACTERIZED PROTEIN YHCG-RELATED"/>
    <property type="match status" value="1"/>
</dbReference>
<proteinExistence type="predicted"/>
<dbReference type="OrthoDB" id="9801263at2"/>
<accession>A0A177MRH8</accession>